<gene>
    <name evidence="5 6" type="primary">def</name>
    <name evidence="6" type="ORF">WPS_11540</name>
</gene>
<dbReference type="HAMAP" id="MF_00163">
    <property type="entry name" value="Pep_deformylase"/>
    <property type="match status" value="1"/>
</dbReference>
<evidence type="ECO:0000313" key="7">
    <source>
        <dbReference type="Proteomes" id="UP001317532"/>
    </source>
</evidence>
<dbReference type="PANTHER" id="PTHR10458:SF22">
    <property type="entry name" value="PEPTIDE DEFORMYLASE"/>
    <property type="match status" value="1"/>
</dbReference>
<comment type="similarity">
    <text evidence="1 5">Belongs to the polypeptide deformylase family.</text>
</comment>
<sequence length="176" mass="19129">MAYIREIITEGHPTLRKVAKKVDPAEIADPMFQQLLDDMFETMYDAPGIGLAAPQIGISKRIFTVDLQDDEPAHGPLVVINPKFTVSEGEIEATEGCLSVPGMVGEVTRFSRVVCTGLDRHGKKIALEGEGLFGRCLQHEMDHLNGVLYIDTAKNIRPAVTEEEVAEAEAVAAGAR</sequence>
<name>A0AAN2C9D7_UNVUL</name>
<dbReference type="FunFam" id="3.90.45.10:FF:000003">
    <property type="entry name" value="Peptide deformylase"/>
    <property type="match status" value="1"/>
</dbReference>
<organism evidence="6 7">
    <name type="scientific">Vulcanimicrobium alpinum</name>
    <dbReference type="NCBI Taxonomy" id="3016050"/>
    <lineage>
        <taxon>Bacteria</taxon>
        <taxon>Bacillati</taxon>
        <taxon>Vulcanimicrobiota</taxon>
        <taxon>Vulcanimicrobiia</taxon>
        <taxon>Vulcanimicrobiales</taxon>
        <taxon>Vulcanimicrobiaceae</taxon>
        <taxon>Vulcanimicrobium</taxon>
    </lineage>
</organism>
<feature type="active site" evidence="5">
    <location>
        <position position="140"/>
    </location>
</feature>
<dbReference type="PANTHER" id="PTHR10458">
    <property type="entry name" value="PEPTIDE DEFORMYLASE"/>
    <property type="match status" value="1"/>
</dbReference>
<dbReference type="PIRSF" id="PIRSF004749">
    <property type="entry name" value="Pep_def"/>
    <property type="match status" value="1"/>
</dbReference>
<evidence type="ECO:0000313" key="6">
    <source>
        <dbReference type="EMBL" id="BDE05878.1"/>
    </source>
</evidence>
<comment type="cofactor">
    <cofactor evidence="5">
        <name>Fe(2+)</name>
        <dbReference type="ChEBI" id="CHEBI:29033"/>
    </cofactor>
    <text evidence="5">Binds 1 Fe(2+) ion.</text>
</comment>
<dbReference type="InterPro" id="IPR023635">
    <property type="entry name" value="Peptide_deformylase"/>
</dbReference>
<keyword evidence="5" id="KW-0408">Iron</keyword>
<keyword evidence="7" id="KW-1185">Reference proteome</keyword>
<dbReference type="InterPro" id="IPR036821">
    <property type="entry name" value="Peptide_deformylase_sf"/>
</dbReference>
<accession>A0AAN2C9D7</accession>
<dbReference type="Proteomes" id="UP001317532">
    <property type="component" value="Chromosome"/>
</dbReference>
<evidence type="ECO:0000256" key="4">
    <source>
        <dbReference type="ARBA" id="ARBA00022917"/>
    </source>
</evidence>
<keyword evidence="4 5" id="KW-0648">Protein biosynthesis</keyword>
<dbReference type="Gene3D" id="3.90.45.10">
    <property type="entry name" value="Peptide deformylase"/>
    <property type="match status" value="1"/>
</dbReference>
<evidence type="ECO:0000256" key="5">
    <source>
        <dbReference type="HAMAP-Rule" id="MF_00163"/>
    </source>
</evidence>
<dbReference type="PRINTS" id="PR01576">
    <property type="entry name" value="PDEFORMYLASE"/>
</dbReference>
<keyword evidence="3 5" id="KW-0378">Hydrolase</keyword>
<feature type="binding site" evidence="5">
    <location>
        <position position="143"/>
    </location>
    <ligand>
        <name>Fe cation</name>
        <dbReference type="ChEBI" id="CHEBI:24875"/>
    </ligand>
</feature>
<evidence type="ECO:0000256" key="3">
    <source>
        <dbReference type="ARBA" id="ARBA00022801"/>
    </source>
</evidence>
<feature type="binding site" evidence="5">
    <location>
        <position position="97"/>
    </location>
    <ligand>
        <name>Fe cation</name>
        <dbReference type="ChEBI" id="CHEBI:24875"/>
    </ligand>
</feature>
<dbReference type="NCBIfam" id="NF001159">
    <property type="entry name" value="PRK00150.1-3"/>
    <property type="match status" value="1"/>
</dbReference>
<dbReference type="AlphaFoldDB" id="A0AAN2C9D7"/>
<dbReference type="KEGG" id="vab:WPS_11540"/>
<feature type="binding site" evidence="5">
    <location>
        <position position="139"/>
    </location>
    <ligand>
        <name>Fe cation</name>
        <dbReference type="ChEBI" id="CHEBI:24875"/>
    </ligand>
</feature>
<dbReference type="SUPFAM" id="SSF56420">
    <property type="entry name" value="Peptide deformylase"/>
    <property type="match status" value="1"/>
</dbReference>
<evidence type="ECO:0000256" key="1">
    <source>
        <dbReference type="ARBA" id="ARBA00010759"/>
    </source>
</evidence>
<evidence type="ECO:0000256" key="2">
    <source>
        <dbReference type="ARBA" id="ARBA00022723"/>
    </source>
</evidence>
<dbReference type="EC" id="3.5.1.88" evidence="5"/>
<keyword evidence="2 5" id="KW-0479">Metal-binding</keyword>
<dbReference type="GO" id="GO:0046872">
    <property type="term" value="F:metal ion binding"/>
    <property type="evidence" value="ECO:0007669"/>
    <property type="project" value="UniProtKB-KW"/>
</dbReference>
<dbReference type="Pfam" id="PF01327">
    <property type="entry name" value="Pep_deformylase"/>
    <property type="match status" value="1"/>
</dbReference>
<proteinExistence type="inferred from homology"/>
<reference evidence="6 7" key="1">
    <citation type="journal article" date="2022" name="ISME Commun">
        <title>Vulcanimicrobium alpinus gen. nov. sp. nov., the first cultivated representative of the candidate phylum 'Eremiobacterota', is a metabolically versatile aerobic anoxygenic phototroph.</title>
        <authorList>
            <person name="Yabe S."/>
            <person name="Muto K."/>
            <person name="Abe K."/>
            <person name="Yokota A."/>
            <person name="Staudigel H."/>
            <person name="Tebo B.M."/>
        </authorList>
    </citation>
    <scope>NUCLEOTIDE SEQUENCE [LARGE SCALE GENOMIC DNA]</scope>
    <source>
        <strain evidence="6 7">WC8-2</strain>
    </source>
</reference>
<protein>
    <recommendedName>
        <fullName evidence="5">Peptide deformylase</fullName>
        <shortName evidence="5">PDF</shortName>
        <ecNumber evidence="5">3.5.1.88</ecNumber>
    </recommendedName>
    <alternativeName>
        <fullName evidence="5">Polypeptide deformylase</fullName>
    </alternativeName>
</protein>
<comment type="function">
    <text evidence="5">Removes the formyl group from the N-terminal Met of newly synthesized proteins. Requires at least a dipeptide for an efficient rate of reaction. N-terminal L-methionine is a prerequisite for activity but the enzyme has broad specificity at other positions.</text>
</comment>
<comment type="catalytic activity">
    <reaction evidence="5">
        <text>N-terminal N-formyl-L-methionyl-[peptide] + H2O = N-terminal L-methionyl-[peptide] + formate</text>
        <dbReference type="Rhea" id="RHEA:24420"/>
        <dbReference type="Rhea" id="RHEA-COMP:10639"/>
        <dbReference type="Rhea" id="RHEA-COMP:10640"/>
        <dbReference type="ChEBI" id="CHEBI:15377"/>
        <dbReference type="ChEBI" id="CHEBI:15740"/>
        <dbReference type="ChEBI" id="CHEBI:49298"/>
        <dbReference type="ChEBI" id="CHEBI:64731"/>
        <dbReference type="EC" id="3.5.1.88"/>
    </reaction>
</comment>
<dbReference type="CDD" id="cd00487">
    <property type="entry name" value="Pep_deformylase"/>
    <property type="match status" value="1"/>
</dbReference>
<dbReference type="GO" id="GO:0042586">
    <property type="term" value="F:peptide deformylase activity"/>
    <property type="evidence" value="ECO:0007669"/>
    <property type="project" value="UniProtKB-UniRule"/>
</dbReference>
<dbReference type="EMBL" id="AP025523">
    <property type="protein sequence ID" value="BDE05878.1"/>
    <property type="molecule type" value="Genomic_DNA"/>
</dbReference>
<dbReference type="NCBIfam" id="TIGR00079">
    <property type="entry name" value="pept_deformyl"/>
    <property type="match status" value="1"/>
</dbReference>
<dbReference type="GO" id="GO:0006412">
    <property type="term" value="P:translation"/>
    <property type="evidence" value="ECO:0007669"/>
    <property type="project" value="UniProtKB-UniRule"/>
</dbReference>